<gene>
    <name evidence="3" type="ORF">ESV24_06680</name>
</gene>
<comment type="similarity">
    <text evidence="1">Belongs to the universal stress protein A family.</text>
</comment>
<feature type="domain" description="UspA" evidence="2">
    <location>
        <begin position="1"/>
        <end position="147"/>
    </location>
</feature>
<dbReference type="Proteomes" id="UP000321945">
    <property type="component" value="Unassembled WGS sequence"/>
</dbReference>
<dbReference type="Pfam" id="PF00582">
    <property type="entry name" value="Usp"/>
    <property type="match status" value="1"/>
</dbReference>
<dbReference type="CDD" id="cd00293">
    <property type="entry name" value="USP-like"/>
    <property type="match status" value="2"/>
</dbReference>
<dbReference type="PRINTS" id="PR01438">
    <property type="entry name" value="UNVRSLSTRESS"/>
</dbReference>
<dbReference type="OrthoDB" id="9788959at2"/>
<dbReference type="RefSeq" id="WP_111815616.1">
    <property type="nucleotide sequence ID" value="NZ_CBCRZQ010000004.1"/>
</dbReference>
<keyword evidence="4" id="KW-1185">Reference proteome</keyword>
<protein>
    <submittedName>
        <fullName evidence="3">Universal stress protein</fullName>
    </submittedName>
</protein>
<dbReference type="InterPro" id="IPR006015">
    <property type="entry name" value="Universal_stress_UspA"/>
</dbReference>
<proteinExistence type="inferred from homology"/>
<sequence length="283" mass="32206">MKKILVPTDFSNNAYAALFYVTKLFSDEALQITILHSFSEEVDKLTSRVDIGRSENIIEKLYRQSDEDGEQLVHKIKLDSSKVAHNFEVISTPATLSKSINKLVSTEGIDLVVMGSKGRTGAEDVLVGSTTVKITKSLEGCPLLIVPREVDFVIPTNIAFASDYNDFYQLSKLRPIVRLVRQYNSNLHLVHVGEENELESNQQQNLEQYRNDLSEYDTEFHFIPKKTNISKTLHGFIDHEKMDLLALVYHKHAFLKQLFREPVVSRVGKHTHVPTLVIPIKNE</sequence>
<evidence type="ECO:0000259" key="2">
    <source>
        <dbReference type="Pfam" id="PF00582"/>
    </source>
</evidence>
<dbReference type="InterPro" id="IPR014729">
    <property type="entry name" value="Rossmann-like_a/b/a_fold"/>
</dbReference>
<evidence type="ECO:0000313" key="4">
    <source>
        <dbReference type="Proteomes" id="UP000321945"/>
    </source>
</evidence>
<dbReference type="SUPFAM" id="SSF52402">
    <property type="entry name" value="Adenine nucleotide alpha hydrolases-like"/>
    <property type="match status" value="2"/>
</dbReference>
<dbReference type="PANTHER" id="PTHR46268">
    <property type="entry name" value="STRESS RESPONSE PROTEIN NHAX"/>
    <property type="match status" value="1"/>
</dbReference>
<dbReference type="PANTHER" id="PTHR46268:SF6">
    <property type="entry name" value="UNIVERSAL STRESS PROTEIN UP12"/>
    <property type="match status" value="1"/>
</dbReference>
<dbReference type="Gene3D" id="3.40.50.620">
    <property type="entry name" value="HUPs"/>
    <property type="match status" value="2"/>
</dbReference>
<evidence type="ECO:0000256" key="1">
    <source>
        <dbReference type="ARBA" id="ARBA00008791"/>
    </source>
</evidence>
<accession>A0A5C6YQ90</accession>
<dbReference type="EMBL" id="VORU01000004">
    <property type="protein sequence ID" value="TXD69517.1"/>
    <property type="molecule type" value="Genomic_DNA"/>
</dbReference>
<comment type="caution">
    <text evidence="3">The sequence shown here is derived from an EMBL/GenBank/DDBJ whole genome shotgun (WGS) entry which is preliminary data.</text>
</comment>
<dbReference type="AlphaFoldDB" id="A0A5C6YQ90"/>
<reference evidence="3 4" key="1">
    <citation type="submission" date="2019-08" db="EMBL/GenBank/DDBJ databases">
        <title>Genome of Aequorivita lipolytica Y10-2 (type strain).</title>
        <authorList>
            <person name="Bowman J.P."/>
        </authorList>
    </citation>
    <scope>NUCLEOTIDE SEQUENCE [LARGE SCALE GENOMIC DNA]</scope>
    <source>
        <strain evidence="3 4">Y10-2</strain>
    </source>
</reference>
<name>A0A5C6YQ90_9FLAO</name>
<organism evidence="3 4">
    <name type="scientific">Aequorivita lipolytica</name>
    <dbReference type="NCBI Taxonomy" id="153267"/>
    <lineage>
        <taxon>Bacteria</taxon>
        <taxon>Pseudomonadati</taxon>
        <taxon>Bacteroidota</taxon>
        <taxon>Flavobacteriia</taxon>
        <taxon>Flavobacteriales</taxon>
        <taxon>Flavobacteriaceae</taxon>
        <taxon>Aequorivita</taxon>
    </lineage>
</organism>
<dbReference type="InterPro" id="IPR006016">
    <property type="entry name" value="UspA"/>
</dbReference>
<evidence type="ECO:0000313" key="3">
    <source>
        <dbReference type="EMBL" id="TXD69517.1"/>
    </source>
</evidence>